<feature type="domain" description="PI3K/PI4K catalytic" evidence="9">
    <location>
        <begin position="646"/>
        <end position="912"/>
    </location>
</feature>
<comment type="caution">
    <text evidence="12">The sequence shown here is derived from an EMBL/GenBank/DDBJ whole genome shotgun (WGS) entry which is preliminary data.</text>
</comment>
<dbReference type="EMBL" id="JAPZBU010000006">
    <property type="protein sequence ID" value="KAJ5397581.1"/>
    <property type="molecule type" value="Genomic_DNA"/>
</dbReference>
<gene>
    <name evidence="12" type="ORF">N7509_005694</name>
</gene>
<dbReference type="SUPFAM" id="SSF49562">
    <property type="entry name" value="C2 domain (Calcium/lipid-binding domain, CaLB)"/>
    <property type="match status" value="1"/>
</dbReference>
<dbReference type="CDD" id="cd00896">
    <property type="entry name" value="PI3Kc_III"/>
    <property type="match status" value="1"/>
</dbReference>
<dbReference type="GO" id="GO:0034272">
    <property type="term" value="C:phosphatidylinositol 3-kinase complex, class III, type II"/>
    <property type="evidence" value="ECO:0007669"/>
    <property type="project" value="TreeGrafter"/>
</dbReference>
<accession>A0A9W9W2X2</accession>
<dbReference type="SUPFAM" id="SSF48371">
    <property type="entry name" value="ARM repeat"/>
    <property type="match status" value="1"/>
</dbReference>
<dbReference type="GO" id="GO:0005524">
    <property type="term" value="F:ATP binding"/>
    <property type="evidence" value="ECO:0007669"/>
    <property type="project" value="UniProtKB-UniRule"/>
</dbReference>
<dbReference type="SMART" id="SM00145">
    <property type="entry name" value="PI3Ka"/>
    <property type="match status" value="1"/>
</dbReference>
<reference evidence="12" key="1">
    <citation type="submission" date="2022-12" db="EMBL/GenBank/DDBJ databases">
        <authorList>
            <person name="Petersen C."/>
        </authorList>
    </citation>
    <scope>NUCLEOTIDE SEQUENCE</scope>
    <source>
        <strain evidence="12">IBT 29677</strain>
    </source>
</reference>
<dbReference type="GO" id="GO:0005777">
    <property type="term" value="C:peroxisome"/>
    <property type="evidence" value="ECO:0007669"/>
    <property type="project" value="TreeGrafter"/>
</dbReference>
<keyword evidence="4 7" id="KW-0418">Kinase</keyword>
<dbReference type="InterPro" id="IPR016024">
    <property type="entry name" value="ARM-type_fold"/>
</dbReference>
<dbReference type="GO" id="GO:0005768">
    <property type="term" value="C:endosome"/>
    <property type="evidence" value="ECO:0007669"/>
    <property type="project" value="TreeGrafter"/>
</dbReference>
<evidence type="ECO:0000313" key="13">
    <source>
        <dbReference type="Proteomes" id="UP001147747"/>
    </source>
</evidence>
<dbReference type="InterPro" id="IPR035892">
    <property type="entry name" value="C2_domain_sf"/>
</dbReference>
<dbReference type="InterPro" id="IPR036940">
    <property type="entry name" value="PI3/4_kinase_cat_sf"/>
</dbReference>
<dbReference type="PANTHER" id="PTHR10048:SF7">
    <property type="entry name" value="PHOSPHATIDYLINOSITOL 3-KINASE CATALYTIC SUBUNIT TYPE 3"/>
    <property type="match status" value="1"/>
</dbReference>
<keyword evidence="2 7" id="KW-0808">Transferase</keyword>
<dbReference type="CDD" id="cd08397">
    <property type="entry name" value="C2_PI3K_class_III"/>
    <property type="match status" value="1"/>
</dbReference>
<keyword evidence="3 7" id="KW-0547">Nucleotide-binding</keyword>
<protein>
    <recommendedName>
        <fullName evidence="7">Phosphatidylinositol 3-kinase VPS34</fullName>
        <ecNumber evidence="7">2.7.1.137</ecNumber>
    </recommendedName>
</protein>
<dbReference type="GeneID" id="81369311"/>
<dbReference type="FunFam" id="3.30.1010.10:FF:000002">
    <property type="entry name" value="Phosphatidylinositol 3-kinase catalytic subunit type 3"/>
    <property type="match status" value="1"/>
</dbReference>
<organism evidence="12 13">
    <name type="scientific">Penicillium cosmopolitanum</name>
    <dbReference type="NCBI Taxonomy" id="1131564"/>
    <lineage>
        <taxon>Eukaryota</taxon>
        <taxon>Fungi</taxon>
        <taxon>Dikarya</taxon>
        <taxon>Ascomycota</taxon>
        <taxon>Pezizomycotina</taxon>
        <taxon>Eurotiomycetes</taxon>
        <taxon>Eurotiomycetidae</taxon>
        <taxon>Eurotiales</taxon>
        <taxon>Aspergillaceae</taxon>
        <taxon>Penicillium</taxon>
    </lineage>
</organism>
<dbReference type="GO" id="GO:0034271">
    <property type="term" value="C:phosphatidylinositol 3-kinase complex, class III, type I"/>
    <property type="evidence" value="ECO:0007669"/>
    <property type="project" value="TreeGrafter"/>
</dbReference>
<dbReference type="GO" id="GO:0048015">
    <property type="term" value="P:phosphatidylinositol-mediated signaling"/>
    <property type="evidence" value="ECO:0007669"/>
    <property type="project" value="TreeGrafter"/>
</dbReference>
<dbReference type="AlphaFoldDB" id="A0A9W9W2X2"/>
<dbReference type="PROSITE" id="PS00915">
    <property type="entry name" value="PI3_4_KINASE_1"/>
    <property type="match status" value="1"/>
</dbReference>
<dbReference type="Gene3D" id="2.60.40.150">
    <property type="entry name" value="C2 domain"/>
    <property type="match status" value="1"/>
</dbReference>
<dbReference type="PROSITE" id="PS00916">
    <property type="entry name" value="PI3_4_KINASE_2"/>
    <property type="match status" value="1"/>
</dbReference>
<evidence type="ECO:0000256" key="8">
    <source>
        <dbReference type="SAM" id="MobiDB-lite"/>
    </source>
</evidence>
<dbReference type="GO" id="GO:0000407">
    <property type="term" value="C:phagophore assembly site"/>
    <property type="evidence" value="ECO:0007669"/>
    <property type="project" value="TreeGrafter"/>
</dbReference>
<dbReference type="Gene3D" id="1.25.40.70">
    <property type="entry name" value="Phosphatidylinositol 3-kinase, accessory domain (PIK)"/>
    <property type="match status" value="1"/>
</dbReference>
<dbReference type="GO" id="GO:0016303">
    <property type="term" value="F:1-phosphatidylinositol-3-kinase activity"/>
    <property type="evidence" value="ECO:0007669"/>
    <property type="project" value="UniProtKB-UniRule"/>
</dbReference>
<dbReference type="SMART" id="SM00142">
    <property type="entry name" value="PI3K_C2"/>
    <property type="match status" value="1"/>
</dbReference>
<dbReference type="EC" id="2.7.1.137" evidence="7"/>
<dbReference type="Pfam" id="PF00613">
    <property type="entry name" value="PI3Ka"/>
    <property type="match status" value="1"/>
</dbReference>
<comment type="similarity">
    <text evidence="1">Belongs to the PI3/PI4-kinase family. Type III PI4K subfamily.</text>
</comment>
<sequence length="928" mass="105608">MARDDSQLGPHVPGRSWHWDGPVSFIIDDGPARMEAFTFALSTQVNLPVWVKIGTLEGKQKQIPFSRLIQDPALRYLGSTQNPVSDLFVTVQLWSDSKPLGVPMQTAYKAFKASRTWNEWLRMPMPIKDVPRNSQLAITAWDISPLAGDKSHYVPYGGTTIQLFDSEGKLKMGRQKCKFYRHKAADGFSSTTTPSTPPPKRRRQGARDPLGLSPEEEELERIEVLIKKHEMGEIARIDWMDQMVFRQLEKLKLQAEEAAKKRAILMAAAKPKTTSGADDDSSDDEDIDDENFTLYVELPRYDHPIVWADHHYPAPPISGYNQNVPAHPNSALKPVPEVRFGPGIEGADVAGVIKIYDPEVGMTGNPCEDKHRRLIRSHRTGIMDRDLRPNPKNRDELNIIVSYEPTQDLTAEEKDLIWRFRYYLTREKRALTKFVKSVNWRDDGESRQAVDILPKWTDIDVDDALELLGPTFDNPAVRSYAVARLRKADDDELLLYLLQLVQALKYEENAENNADEAAHDSSLASFLIARAANNFKLGNYLHWYLMVECDDAGPGSQRELFARVEFYFMTELEKIHAEHRKTLLRQGELIAVLSKIAKDIRFSRENRVVKIEKLKKSIRDPKNDLIHIDPPLPLPLDPDVLLTGCYPDESNVFKSTLSPLQITFKTTDGRRYPLLFKIGDDLRQDQLVIQIIMLMDRLLQKENLDLKLTPYRILATSSTAGAVQFIPSTSLSAASAKYKSILAYLKEHNPDENEPLGVRKEAMDTYIKSCAGYCVITYLLGVGDRHLENLLLAPDGHFFHADFGFILGRDPKPFAPMMKLCKEMVEGMGGTTSPHYMQFKQYCFTAYTTLRKSANLILNLFSLMVDANIPDIRVEPDKAVLKVKERFHLEMTEEEAIRHFEQLISDSVNAIFGVVIDRLHDFVQGWRA</sequence>
<name>A0A9W9W2X2_9EURO</name>
<evidence type="ECO:0000259" key="9">
    <source>
        <dbReference type="PROSITE" id="PS50290"/>
    </source>
</evidence>
<dbReference type="InterPro" id="IPR042236">
    <property type="entry name" value="PI3K_accessory_sf"/>
</dbReference>
<dbReference type="RefSeq" id="XP_056489633.1">
    <property type="nucleotide sequence ID" value="XM_056630331.1"/>
</dbReference>
<dbReference type="CDD" id="cd00870">
    <property type="entry name" value="PI3Ka_III"/>
    <property type="match status" value="1"/>
</dbReference>
<evidence type="ECO:0000256" key="5">
    <source>
        <dbReference type="ARBA" id="ARBA00022840"/>
    </source>
</evidence>
<dbReference type="InterPro" id="IPR002420">
    <property type="entry name" value="PI3K-type_C2_dom"/>
</dbReference>
<dbReference type="GO" id="GO:0006897">
    <property type="term" value="P:endocytosis"/>
    <property type="evidence" value="ECO:0007669"/>
    <property type="project" value="TreeGrafter"/>
</dbReference>
<evidence type="ECO:0000259" key="10">
    <source>
        <dbReference type="PROSITE" id="PS51545"/>
    </source>
</evidence>
<dbReference type="InterPro" id="IPR000403">
    <property type="entry name" value="PI3/4_kinase_cat_dom"/>
</dbReference>
<dbReference type="PIRSF" id="PIRSF000587">
    <property type="entry name" value="PI3K_Vps34"/>
    <property type="match status" value="1"/>
</dbReference>
<evidence type="ECO:0000259" key="11">
    <source>
        <dbReference type="PROSITE" id="PS51547"/>
    </source>
</evidence>
<dbReference type="FunFam" id="1.10.1070.11:FF:000002">
    <property type="entry name" value="Phosphatidylinositol 3-kinase catalytic subunit type 3"/>
    <property type="match status" value="1"/>
</dbReference>
<dbReference type="InterPro" id="IPR015433">
    <property type="entry name" value="PI3/4_kinase"/>
</dbReference>
<dbReference type="FunFam" id="1.25.40.70:FF:000009">
    <property type="entry name" value="Phosphatidylinositol 3-kinase VPS34"/>
    <property type="match status" value="1"/>
</dbReference>
<feature type="domain" description="C2 PI3K-type" evidence="11">
    <location>
        <begin position="65"/>
        <end position="229"/>
    </location>
</feature>
<evidence type="ECO:0000256" key="2">
    <source>
        <dbReference type="ARBA" id="ARBA00022679"/>
    </source>
</evidence>
<dbReference type="PANTHER" id="PTHR10048">
    <property type="entry name" value="PHOSPHATIDYLINOSITOL KINASE"/>
    <property type="match status" value="1"/>
</dbReference>
<dbReference type="OrthoDB" id="67688at2759"/>
<dbReference type="InterPro" id="IPR057756">
    <property type="entry name" value="PI3-kinase_type3/VPS34_cat"/>
</dbReference>
<dbReference type="SUPFAM" id="SSF56112">
    <property type="entry name" value="Protein kinase-like (PK-like)"/>
    <property type="match status" value="1"/>
</dbReference>
<dbReference type="Gene3D" id="3.30.1010.10">
    <property type="entry name" value="Phosphatidylinositol 3-kinase Catalytic Subunit, Chain A, domain 4"/>
    <property type="match status" value="1"/>
</dbReference>
<evidence type="ECO:0000256" key="1">
    <source>
        <dbReference type="ARBA" id="ARBA00006209"/>
    </source>
</evidence>
<evidence type="ECO:0000256" key="4">
    <source>
        <dbReference type="ARBA" id="ARBA00022777"/>
    </source>
</evidence>
<dbReference type="PROSITE" id="PS51545">
    <property type="entry name" value="PIK_HELICAL"/>
    <property type="match status" value="1"/>
</dbReference>
<keyword evidence="13" id="KW-1185">Reference proteome</keyword>
<proteinExistence type="inferred from homology"/>
<dbReference type="Pfam" id="PF00792">
    <property type="entry name" value="PI3K_C2"/>
    <property type="match status" value="1"/>
</dbReference>
<evidence type="ECO:0000256" key="3">
    <source>
        <dbReference type="ARBA" id="ARBA00022741"/>
    </source>
</evidence>
<dbReference type="InterPro" id="IPR008290">
    <property type="entry name" value="PI3K_Vps34"/>
</dbReference>
<evidence type="ECO:0000313" key="12">
    <source>
        <dbReference type="EMBL" id="KAJ5397581.1"/>
    </source>
</evidence>
<dbReference type="InterPro" id="IPR001263">
    <property type="entry name" value="PI3K_accessory_dom"/>
</dbReference>
<dbReference type="Gene3D" id="1.10.1070.11">
    <property type="entry name" value="Phosphatidylinositol 3-/4-kinase, catalytic domain"/>
    <property type="match status" value="1"/>
</dbReference>
<reference evidence="12" key="2">
    <citation type="journal article" date="2023" name="IMA Fungus">
        <title>Comparative genomic study of the Penicillium genus elucidates a diverse pangenome and 15 lateral gene transfer events.</title>
        <authorList>
            <person name="Petersen C."/>
            <person name="Sorensen T."/>
            <person name="Nielsen M.R."/>
            <person name="Sondergaard T.E."/>
            <person name="Sorensen J.L."/>
            <person name="Fitzpatrick D.A."/>
            <person name="Frisvad J.C."/>
            <person name="Nielsen K.L."/>
        </authorList>
    </citation>
    <scope>NUCLEOTIDE SEQUENCE</scope>
    <source>
        <strain evidence="12">IBT 29677</strain>
    </source>
</reference>
<dbReference type="InterPro" id="IPR011009">
    <property type="entry name" value="Kinase-like_dom_sf"/>
</dbReference>
<comment type="catalytic activity">
    <reaction evidence="6">
        <text>a 1,2-diacyl-sn-glycero-3-phospho-(1D-myo-inositol) + ATP = a 1,2-diacyl-sn-glycero-3-phospho-(1D-myo-inositol-3-phosphate) + ADP + H(+)</text>
        <dbReference type="Rhea" id="RHEA:12709"/>
        <dbReference type="ChEBI" id="CHEBI:15378"/>
        <dbReference type="ChEBI" id="CHEBI:30616"/>
        <dbReference type="ChEBI" id="CHEBI:57880"/>
        <dbReference type="ChEBI" id="CHEBI:58088"/>
        <dbReference type="ChEBI" id="CHEBI:456216"/>
        <dbReference type="EC" id="2.7.1.137"/>
    </reaction>
    <physiologicalReaction direction="left-to-right" evidence="6">
        <dbReference type="Rhea" id="RHEA:12710"/>
    </physiologicalReaction>
</comment>
<feature type="region of interest" description="Disordered" evidence="8">
    <location>
        <begin position="186"/>
        <end position="214"/>
    </location>
</feature>
<feature type="domain" description="PIK helical" evidence="10">
    <location>
        <begin position="384"/>
        <end position="570"/>
    </location>
</feature>
<dbReference type="SMART" id="SM00146">
    <property type="entry name" value="PI3Kc"/>
    <property type="match status" value="1"/>
</dbReference>
<dbReference type="GO" id="GO:0000045">
    <property type="term" value="P:autophagosome assembly"/>
    <property type="evidence" value="ECO:0007669"/>
    <property type="project" value="TreeGrafter"/>
</dbReference>
<dbReference type="Pfam" id="PF00454">
    <property type="entry name" value="PI3_PI4_kinase"/>
    <property type="match status" value="1"/>
</dbReference>
<dbReference type="Proteomes" id="UP001147747">
    <property type="component" value="Unassembled WGS sequence"/>
</dbReference>
<dbReference type="PROSITE" id="PS51547">
    <property type="entry name" value="C2_PI3K"/>
    <property type="match status" value="1"/>
</dbReference>
<evidence type="ECO:0000256" key="7">
    <source>
        <dbReference type="PIRNR" id="PIRNR000587"/>
    </source>
</evidence>
<dbReference type="InterPro" id="IPR018936">
    <property type="entry name" value="PI3/4_kinase_CS"/>
</dbReference>
<keyword evidence="5 7" id="KW-0067">ATP-binding</keyword>
<dbReference type="PROSITE" id="PS50290">
    <property type="entry name" value="PI3_4_KINASE_3"/>
    <property type="match status" value="1"/>
</dbReference>
<evidence type="ECO:0000256" key="6">
    <source>
        <dbReference type="ARBA" id="ARBA00023985"/>
    </source>
</evidence>